<reference evidence="1" key="1">
    <citation type="journal article" date="2020" name="Stud. Mycol.">
        <title>101 Dothideomycetes genomes: a test case for predicting lifestyles and emergence of pathogens.</title>
        <authorList>
            <person name="Haridas S."/>
            <person name="Albert R."/>
            <person name="Binder M."/>
            <person name="Bloem J."/>
            <person name="Labutti K."/>
            <person name="Salamov A."/>
            <person name="Andreopoulos B."/>
            <person name="Baker S."/>
            <person name="Barry K."/>
            <person name="Bills G."/>
            <person name="Bluhm B."/>
            <person name="Cannon C."/>
            <person name="Castanera R."/>
            <person name="Culley D."/>
            <person name="Daum C."/>
            <person name="Ezra D."/>
            <person name="Gonzalez J."/>
            <person name="Henrissat B."/>
            <person name="Kuo A."/>
            <person name="Liang C."/>
            <person name="Lipzen A."/>
            <person name="Lutzoni F."/>
            <person name="Magnuson J."/>
            <person name="Mondo S."/>
            <person name="Nolan M."/>
            <person name="Ohm R."/>
            <person name="Pangilinan J."/>
            <person name="Park H.-J."/>
            <person name="Ramirez L."/>
            <person name="Alfaro M."/>
            <person name="Sun H."/>
            <person name="Tritt A."/>
            <person name="Yoshinaga Y."/>
            <person name="Zwiers L.-H."/>
            <person name="Turgeon B."/>
            <person name="Goodwin S."/>
            <person name="Spatafora J."/>
            <person name="Crous P."/>
            <person name="Grigoriev I."/>
        </authorList>
    </citation>
    <scope>NUCLEOTIDE SEQUENCE</scope>
    <source>
        <strain evidence="1">CBS 269.34</strain>
    </source>
</reference>
<keyword evidence="2" id="KW-1185">Reference proteome</keyword>
<evidence type="ECO:0000313" key="1">
    <source>
        <dbReference type="EMBL" id="KAF2494060.1"/>
    </source>
</evidence>
<dbReference type="Proteomes" id="UP000799750">
    <property type="component" value="Unassembled WGS sequence"/>
</dbReference>
<protein>
    <submittedName>
        <fullName evidence="1">Uncharacterized protein</fullName>
    </submittedName>
</protein>
<accession>A0A6A6QPX0</accession>
<sequence length="272" mass="29568">MNVGTSHETLHHKHDRRAATVEWGCAGAALGPLLRKIWRRLKPSARCEVHHGQCPARDSPAIAGPALVDPHVRAGMPAWRGHFQLAFAASSEATRDEVGGKDAVPSSSGVAVRKRPQCLAWDGRKRRDWPRVQLIVSCRQATRLRHQTQSTSSPVGDLFAIFFAAAICSSETAEVAPARSGLATCCPASFFNNLTPLAIQLISSTPLGAGRLLPADAWVILAFQQAEGPEPQILSESQHSSQMTGWTMDRQSHRRSRSNWRLAGGLGLGPRW</sequence>
<organism evidence="1 2">
    <name type="scientific">Lophium mytilinum</name>
    <dbReference type="NCBI Taxonomy" id="390894"/>
    <lineage>
        <taxon>Eukaryota</taxon>
        <taxon>Fungi</taxon>
        <taxon>Dikarya</taxon>
        <taxon>Ascomycota</taxon>
        <taxon>Pezizomycotina</taxon>
        <taxon>Dothideomycetes</taxon>
        <taxon>Pleosporomycetidae</taxon>
        <taxon>Mytilinidiales</taxon>
        <taxon>Mytilinidiaceae</taxon>
        <taxon>Lophium</taxon>
    </lineage>
</organism>
<gene>
    <name evidence="1" type="ORF">BU16DRAFT_619244</name>
</gene>
<name>A0A6A6QPX0_9PEZI</name>
<evidence type="ECO:0000313" key="2">
    <source>
        <dbReference type="Proteomes" id="UP000799750"/>
    </source>
</evidence>
<proteinExistence type="predicted"/>
<dbReference type="EMBL" id="MU004191">
    <property type="protein sequence ID" value="KAF2494060.1"/>
    <property type="molecule type" value="Genomic_DNA"/>
</dbReference>
<dbReference type="AlphaFoldDB" id="A0A6A6QPX0"/>